<dbReference type="PRINTS" id="PR00344">
    <property type="entry name" value="BCTRLSENSOR"/>
</dbReference>
<evidence type="ECO:0000256" key="4">
    <source>
        <dbReference type="ARBA" id="ARBA00012438"/>
    </source>
</evidence>
<sequence length="483" mass="52705">MMQGRGLVGTRPQAGGDDVDDLPDDSSDDSSAHGFKPSPLFHQPQLRWTIIGISCIVISVAIAIAFDAKPTSILIATVASAFLVGTILCLVQINRWEQAGLFYDDQHAESAKWSSRWRALHAQSQQTVTVLSHLTDGVIMLSADTQILLINSSARRLLALSPDHVLLGRRLAEIVRVPEITHAVQQSLKNATVGRKSQTRELTDSINQIEIIDGATVRPISVRINRISDSSDSNLILLIRDETDAQRVEAIRREFIANVSHELKTPLAAIKGYAETAELAIEDDPQAASHFVRQIGGQCLRLEKLVADMMQLARAQSSRENLDIVPISLEQVVEKSMTSFHPIAEAKGVALSFLRDETSGDHEHLKVLSDAEATLTISNNLISNAIRHTPSGGHVQIRVERRDNHVALVVSDDGEGIQAKELDRIFERFYRVTKARQPKDGGSGVGLSIVKNLARALNGQVNVKSSPGKGSTFEVLLPAVLSD</sequence>
<dbReference type="PROSITE" id="PS50109">
    <property type="entry name" value="HIS_KIN"/>
    <property type="match status" value="1"/>
</dbReference>
<dbReference type="Pfam" id="PF02518">
    <property type="entry name" value="HATPase_c"/>
    <property type="match status" value="1"/>
</dbReference>
<dbReference type="InterPro" id="IPR004358">
    <property type="entry name" value="Sig_transdc_His_kin-like_C"/>
</dbReference>
<dbReference type="CDD" id="cd00075">
    <property type="entry name" value="HATPase"/>
    <property type="match status" value="1"/>
</dbReference>
<comment type="caution">
    <text evidence="17">The sequence shown here is derived from an EMBL/GenBank/DDBJ whole genome shotgun (WGS) entry which is preliminary data.</text>
</comment>
<accession>A0A5C6AGX9</accession>
<dbReference type="Proteomes" id="UP000320176">
    <property type="component" value="Unassembled WGS sequence"/>
</dbReference>
<dbReference type="PROSITE" id="PS50112">
    <property type="entry name" value="PAS"/>
    <property type="match status" value="1"/>
</dbReference>
<dbReference type="InterPro" id="IPR050351">
    <property type="entry name" value="BphY/WalK/GraS-like"/>
</dbReference>
<dbReference type="SMART" id="SM00387">
    <property type="entry name" value="HATPase_c"/>
    <property type="match status" value="1"/>
</dbReference>
<dbReference type="EC" id="2.7.13.3" evidence="4"/>
<feature type="region of interest" description="Disordered" evidence="13">
    <location>
        <begin position="1"/>
        <end position="36"/>
    </location>
</feature>
<evidence type="ECO:0000256" key="13">
    <source>
        <dbReference type="SAM" id="MobiDB-lite"/>
    </source>
</evidence>
<dbReference type="RefSeq" id="WP_146522015.1">
    <property type="nucleotide sequence ID" value="NZ_CP151726.1"/>
</dbReference>
<evidence type="ECO:0000256" key="7">
    <source>
        <dbReference type="ARBA" id="ARBA00022679"/>
    </source>
</evidence>
<evidence type="ECO:0000256" key="1">
    <source>
        <dbReference type="ARBA" id="ARBA00000085"/>
    </source>
</evidence>
<dbReference type="CDD" id="cd00130">
    <property type="entry name" value="PAS"/>
    <property type="match status" value="1"/>
</dbReference>
<dbReference type="GO" id="GO:0006355">
    <property type="term" value="P:regulation of DNA-templated transcription"/>
    <property type="evidence" value="ECO:0007669"/>
    <property type="project" value="InterPro"/>
</dbReference>
<organism evidence="17 18">
    <name type="scientific">Stieleria varia</name>
    <dbReference type="NCBI Taxonomy" id="2528005"/>
    <lineage>
        <taxon>Bacteria</taxon>
        <taxon>Pseudomonadati</taxon>
        <taxon>Planctomycetota</taxon>
        <taxon>Planctomycetia</taxon>
        <taxon>Pirellulales</taxon>
        <taxon>Pirellulaceae</taxon>
        <taxon>Stieleria</taxon>
    </lineage>
</organism>
<protein>
    <recommendedName>
        <fullName evidence="4">histidine kinase</fullName>
        <ecNumber evidence="4">2.7.13.3</ecNumber>
    </recommendedName>
</protein>
<feature type="compositionally biased region" description="Acidic residues" evidence="13">
    <location>
        <begin position="17"/>
        <end position="28"/>
    </location>
</feature>
<comment type="catalytic activity">
    <reaction evidence="1">
        <text>ATP + protein L-histidine = ADP + protein N-phospho-L-histidine.</text>
        <dbReference type="EC" id="2.7.13.3"/>
    </reaction>
</comment>
<dbReference type="EMBL" id="SJPN01000006">
    <property type="protein sequence ID" value="TWT98435.1"/>
    <property type="molecule type" value="Genomic_DNA"/>
</dbReference>
<feature type="transmembrane region" description="Helical" evidence="14">
    <location>
        <begin position="72"/>
        <end position="91"/>
    </location>
</feature>
<dbReference type="GO" id="GO:0016036">
    <property type="term" value="P:cellular response to phosphate starvation"/>
    <property type="evidence" value="ECO:0007669"/>
    <property type="project" value="TreeGrafter"/>
</dbReference>
<keyword evidence="6" id="KW-0597">Phosphoprotein</keyword>
<dbReference type="InterPro" id="IPR000014">
    <property type="entry name" value="PAS"/>
</dbReference>
<dbReference type="GO" id="GO:0045121">
    <property type="term" value="C:membrane raft"/>
    <property type="evidence" value="ECO:0007669"/>
    <property type="project" value="UniProtKB-SubCell"/>
</dbReference>
<evidence type="ECO:0000256" key="11">
    <source>
        <dbReference type="ARBA" id="ARBA00023012"/>
    </source>
</evidence>
<name>A0A5C6AGX9_9BACT</name>
<evidence type="ECO:0000313" key="18">
    <source>
        <dbReference type="Proteomes" id="UP000320176"/>
    </source>
</evidence>
<evidence type="ECO:0000256" key="9">
    <source>
        <dbReference type="ARBA" id="ARBA00022777"/>
    </source>
</evidence>
<dbReference type="Pfam" id="PF00989">
    <property type="entry name" value="PAS"/>
    <property type="match status" value="1"/>
</dbReference>
<evidence type="ECO:0000256" key="2">
    <source>
        <dbReference type="ARBA" id="ARBA00004236"/>
    </source>
</evidence>
<gene>
    <name evidence="17" type="primary">phoR_3</name>
    <name evidence="17" type="ORF">Pla52n_49490</name>
</gene>
<reference evidence="17 18" key="1">
    <citation type="submission" date="2019-02" db="EMBL/GenBank/DDBJ databases">
        <title>Deep-cultivation of Planctomycetes and their phenomic and genomic characterization uncovers novel biology.</title>
        <authorList>
            <person name="Wiegand S."/>
            <person name="Jogler M."/>
            <person name="Boedeker C."/>
            <person name="Pinto D."/>
            <person name="Vollmers J."/>
            <person name="Rivas-Marin E."/>
            <person name="Kohn T."/>
            <person name="Peeters S.H."/>
            <person name="Heuer A."/>
            <person name="Rast P."/>
            <person name="Oberbeckmann S."/>
            <person name="Bunk B."/>
            <person name="Jeske O."/>
            <person name="Meyerdierks A."/>
            <person name="Storesund J.E."/>
            <person name="Kallscheuer N."/>
            <person name="Luecker S."/>
            <person name="Lage O.M."/>
            <person name="Pohl T."/>
            <person name="Merkel B.J."/>
            <person name="Hornburger P."/>
            <person name="Mueller R.-W."/>
            <person name="Bruemmer F."/>
            <person name="Labrenz M."/>
            <person name="Spormann A.M."/>
            <person name="Op Den Camp H."/>
            <person name="Overmann J."/>
            <person name="Amann R."/>
            <person name="Jetten M.S.M."/>
            <person name="Mascher T."/>
            <person name="Medema M.H."/>
            <person name="Devos D.P."/>
            <person name="Kaster A.-K."/>
            <person name="Ovreas L."/>
            <person name="Rohde M."/>
            <person name="Galperin M.Y."/>
            <person name="Jogler C."/>
        </authorList>
    </citation>
    <scope>NUCLEOTIDE SEQUENCE [LARGE SCALE GENOMIC DNA]</scope>
    <source>
        <strain evidence="17 18">Pla52n</strain>
    </source>
</reference>
<dbReference type="CDD" id="cd00082">
    <property type="entry name" value="HisKA"/>
    <property type="match status" value="1"/>
</dbReference>
<dbReference type="InterPro" id="IPR003594">
    <property type="entry name" value="HATPase_dom"/>
</dbReference>
<evidence type="ECO:0000256" key="5">
    <source>
        <dbReference type="ARBA" id="ARBA00022475"/>
    </source>
</evidence>
<dbReference type="GO" id="GO:0005886">
    <property type="term" value="C:plasma membrane"/>
    <property type="evidence" value="ECO:0007669"/>
    <property type="project" value="UniProtKB-SubCell"/>
</dbReference>
<feature type="domain" description="PAS" evidence="16">
    <location>
        <begin position="123"/>
        <end position="166"/>
    </location>
</feature>
<dbReference type="InterPro" id="IPR036097">
    <property type="entry name" value="HisK_dim/P_sf"/>
</dbReference>
<dbReference type="GO" id="GO:0005524">
    <property type="term" value="F:ATP binding"/>
    <property type="evidence" value="ECO:0007669"/>
    <property type="project" value="UniProtKB-KW"/>
</dbReference>
<dbReference type="Gene3D" id="3.30.565.10">
    <property type="entry name" value="Histidine kinase-like ATPase, C-terminal domain"/>
    <property type="match status" value="1"/>
</dbReference>
<dbReference type="InterPro" id="IPR005467">
    <property type="entry name" value="His_kinase_dom"/>
</dbReference>
<keyword evidence="14" id="KW-0812">Transmembrane</keyword>
<evidence type="ECO:0000259" key="15">
    <source>
        <dbReference type="PROSITE" id="PS50109"/>
    </source>
</evidence>
<dbReference type="OrthoDB" id="9813151at2"/>
<dbReference type="FunFam" id="3.30.565.10:FF:000023">
    <property type="entry name" value="PAS domain-containing sensor histidine kinase"/>
    <property type="match status" value="1"/>
</dbReference>
<keyword evidence="11" id="KW-0902">Two-component regulatory system</keyword>
<dbReference type="SUPFAM" id="SSF47384">
    <property type="entry name" value="Homodimeric domain of signal transducing histidine kinase"/>
    <property type="match status" value="1"/>
</dbReference>
<keyword evidence="8" id="KW-0547">Nucleotide-binding</keyword>
<evidence type="ECO:0000256" key="12">
    <source>
        <dbReference type="ARBA" id="ARBA00023136"/>
    </source>
</evidence>
<dbReference type="PANTHER" id="PTHR45453">
    <property type="entry name" value="PHOSPHATE REGULON SENSOR PROTEIN PHOR"/>
    <property type="match status" value="1"/>
</dbReference>
<dbReference type="InterPro" id="IPR035965">
    <property type="entry name" value="PAS-like_dom_sf"/>
</dbReference>
<dbReference type="SUPFAM" id="SSF55874">
    <property type="entry name" value="ATPase domain of HSP90 chaperone/DNA topoisomerase II/histidine kinase"/>
    <property type="match status" value="1"/>
</dbReference>
<dbReference type="SMART" id="SM00388">
    <property type="entry name" value="HisKA"/>
    <property type="match status" value="1"/>
</dbReference>
<dbReference type="InterPro" id="IPR036890">
    <property type="entry name" value="HATPase_C_sf"/>
</dbReference>
<comment type="subcellular location">
    <subcellularLocation>
        <location evidence="2">Cell membrane</location>
    </subcellularLocation>
    <subcellularLocation>
        <location evidence="3">Membrane raft</location>
        <topology evidence="3">Multi-pass membrane protein</topology>
    </subcellularLocation>
</comment>
<evidence type="ECO:0000313" key="17">
    <source>
        <dbReference type="EMBL" id="TWT98435.1"/>
    </source>
</evidence>
<dbReference type="SUPFAM" id="SSF55785">
    <property type="entry name" value="PYP-like sensor domain (PAS domain)"/>
    <property type="match status" value="1"/>
</dbReference>
<keyword evidence="18" id="KW-1185">Reference proteome</keyword>
<dbReference type="Pfam" id="PF00512">
    <property type="entry name" value="HisKA"/>
    <property type="match status" value="1"/>
</dbReference>
<keyword evidence="10" id="KW-0067">ATP-binding</keyword>
<dbReference type="PANTHER" id="PTHR45453:SF1">
    <property type="entry name" value="PHOSPHATE REGULON SENSOR PROTEIN PHOR"/>
    <property type="match status" value="1"/>
</dbReference>
<evidence type="ECO:0000256" key="14">
    <source>
        <dbReference type="SAM" id="Phobius"/>
    </source>
</evidence>
<keyword evidence="5" id="KW-1003">Cell membrane</keyword>
<keyword evidence="7 17" id="KW-0808">Transferase</keyword>
<dbReference type="Gene3D" id="3.30.450.20">
    <property type="entry name" value="PAS domain"/>
    <property type="match status" value="1"/>
</dbReference>
<evidence type="ECO:0000256" key="6">
    <source>
        <dbReference type="ARBA" id="ARBA00022553"/>
    </source>
</evidence>
<evidence type="ECO:0000256" key="8">
    <source>
        <dbReference type="ARBA" id="ARBA00022741"/>
    </source>
</evidence>
<dbReference type="InterPro" id="IPR013767">
    <property type="entry name" value="PAS_fold"/>
</dbReference>
<dbReference type="FunFam" id="1.10.287.130:FF:000001">
    <property type="entry name" value="Two-component sensor histidine kinase"/>
    <property type="match status" value="1"/>
</dbReference>
<keyword evidence="14" id="KW-1133">Transmembrane helix</keyword>
<keyword evidence="12 14" id="KW-0472">Membrane</keyword>
<keyword evidence="9" id="KW-0418">Kinase</keyword>
<proteinExistence type="predicted"/>
<feature type="transmembrane region" description="Helical" evidence="14">
    <location>
        <begin position="46"/>
        <end position="66"/>
    </location>
</feature>
<evidence type="ECO:0000256" key="3">
    <source>
        <dbReference type="ARBA" id="ARBA00004314"/>
    </source>
</evidence>
<evidence type="ECO:0000256" key="10">
    <source>
        <dbReference type="ARBA" id="ARBA00022840"/>
    </source>
</evidence>
<evidence type="ECO:0000259" key="16">
    <source>
        <dbReference type="PROSITE" id="PS50112"/>
    </source>
</evidence>
<dbReference type="SMART" id="SM00091">
    <property type="entry name" value="PAS"/>
    <property type="match status" value="1"/>
</dbReference>
<feature type="domain" description="Histidine kinase" evidence="15">
    <location>
        <begin position="258"/>
        <end position="481"/>
    </location>
</feature>
<dbReference type="Gene3D" id="1.10.287.130">
    <property type="match status" value="1"/>
</dbReference>
<dbReference type="InterPro" id="IPR003661">
    <property type="entry name" value="HisK_dim/P_dom"/>
</dbReference>
<dbReference type="AlphaFoldDB" id="A0A5C6AGX9"/>
<dbReference type="GO" id="GO:0000155">
    <property type="term" value="F:phosphorelay sensor kinase activity"/>
    <property type="evidence" value="ECO:0007669"/>
    <property type="project" value="InterPro"/>
</dbReference>
<dbReference type="GO" id="GO:0004721">
    <property type="term" value="F:phosphoprotein phosphatase activity"/>
    <property type="evidence" value="ECO:0007669"/>
    <property type="project" value="TreeGrafter"/>
</dbReference>